<protein>
    <submittedName>
        <fullName evidence="2">Uncharacterized protein DUF4395</fullName>
    </submittedName>
</protein>
<comment type="caution">
    <text evidence="2">The sequence shown here is derived from an EMBL/GenBank/DDBJ whole genome shotgun (WGS) entry which is preliminary data.</text>
</comment>
<keyword evidence="3" id="KW-1185">Reference proteome</keyword>
<dbReference type="Proteomes" id="UP000293638">
    <property type="component" value="Unassembled WGS sequence"/>
</dbReference>
<dbReference type="InterPro" id="IPR025508">
    <property type="entry name" value="DUF4395"/>
</dbReference>
<proteinExistence type="predicted"/>
<dbReference type="OrthoDB" id="345402at2"/>
<sequence>MARIFGFPDPVDEVSARLVAGGVFTMATTTVLLDQPWLLGPLTYGFAARVATGPTLSPLGRVATQVVRPRLPVAPKHVPSPPKRLAQGVGLAVTGTAVALRLSGRRRTSNAVLAGLVVASGLEAFAGICLACKAFPYLMKAGIVPADVCARCVGSVDEEPVAA</sequence>
<dbReference type="Pfam" id="PF14340">
    <property type="entry name" value="DUF4395"/>
    <property type="match status" value="1"/>
</dbReference>
<feature type="domain" description="DUF4395" evidence="1">
    <location>
        <begin position="11"/>
        <end position="140"/>
    </location>
</feature>
<evidence type="ECO:0000259" key="1">
    <source>
        <dbReference type="Pfam" id="PF14340"/>
    </source>
</evidence>
<organism evidence="2 3">
    <name type="scientific">Motilibacter rhizosphaerae</name>
    <dbReference type="NCBI Taxonomy" id="598652"/>
    <lineage>
        <taxon>Bacteria</taxon>
        <taxon>Bacillati</taxon>
        <taxon>Actinomycetota</taxon>
        <taxon>Actinomycetes</taxon>
        <taxon>Motilibacterales</taxon>
        <taxon>Motilibacteraceae</taxon>
        <taxon>Motilibacter</taxon>
    </lineage>
</organism>
<accession>A0A4Q7NB10</accession>
<gene>
    <name evidence="2" type="ORF">EV189_3586</name>
</gene>
<reference evidence="2 3" key="1">
    <citation type="submission" date="2019-02" db="EMBL/GenBank/DDBJ databases">
        <title>Genomic Encyclopedia of Type Strains, Phase IV (KMG-IV): sequencing the most valuable type-strain genomes for metagenomic binning, comparative biology and taxonomic classification.</title>
        <authorList>
            <person name="Goeker M."/>
        </authorList>
    </citation>
    <scope>NUCLEOTIDE SEQUENCE [LARGE SCALE GENOMIC DNA]</scope>
    <source>
        <strain evidence="2 3">DSM 45622</strain>
    </source>
</reference>
<dbReference type="EMBL" id="SGXD01000005">
    <property type="protein sequence ID" value="RZS80106.1"/>
    <property type="molecule type" value="Genomic_DNA"/>
</dbReference>
<dbReference type="RefSeq" id="WP_130494312.1">
    <property type="nucleotide sequence ID" value="NZ_SGXD01000005.1"/>
</dbReference>
<evidence type="ECO:0000313" key="3">
    <source>
        <dbReference type="Proteomes" id="UP000293638"/>
    </source>
</evidence>
<dbReference type="AlphaFoldDB" id="A0A4Q7NB10"/>
<name>A0A4Q7NB10_9ACTN</name>
<evidence type="ECO:0000313" key="2">
    <source>
        <dbReference type="EMBL" id="RZS80106.1"/>
    </source>
</evidence>